<dbReference type="EMBL" id="SWCO01000010">
    <property type="protein sequence ID" value="TKB01485.1"/>
    <property type="molecule type" value="Genomic_DNA"/>
</dbReference>
<evidence type="ECO:0000313" key="2">
    <source>
        <dbReference type="Proteomes" id="UP000305471"/>
    </source>
</evidence>
<dbReference type="RefSeq" id="WP_136783299.1">
    <property type="nucleotide sequence ID" value="NZ_SWCO01000010.1"/>
</dbReference>
<sequence>MEQEENLRELEPQILRLEKKLASISRQIEFEKERLKIPAYKDPRFWGGVIGLPLLICTGWLADSLSDNIEALRLLHKGLGTEIALESALNDENESTIKAAVSKLSKKNAQKLFLETFQLGTEHFNILSDLEECDDGRSFQRLKENDESIVCFSDNKSTTVNIPRTETTYLNFRLAVIFQKTTFKLPEDSISSQYIETSGEAIEDKFNQHMTVRLNEEQLNFEYKRIQADHKFEGKTFKMEIFDSCSNRLSGPKPHYRENVADQFPVDVVEFALNTSVSGEYEKIAVWQALVFLFIESSETEGDCFKSLV</sequence>
<protein>
    <submittedName>
        <fullName evidence="1">Uncharacterized protein</fullName>
    </submittedName>
</protein>
<name>A0A4U0ZCH5_9ALTE</name>
<dbReference type="AlphaFoldDB" id="A0A4U0ZCH5"/>
<accession>A0A4U0ZCH5</accession>
<dbReference type="Proteomes" id="UP000305471">
    <property type="component" value="Unassembled WGS sequence"/>
</dbReference>
<reference evidence="1 2" key="1">
    <citation type="submission" date="2019-04" db="EMBL/GenBank/DDBJ databases">
        <title>Alteromonas portus sp. nov., an alginate lyase-excreting marine bacterium.</title>
        <authorList>
            <person name="Huang H."/>
            <person name="Mo K."/>
            <person name="Bao S."/>
        </authorList>
    </citation>
    <scope>NUCLEOTIDE SEQUENCE [LARGE SCALE GENOMIC DNA]</scope>
    <source>
        <strain evidence="1 2">HB161718</strain>
    </source>
</reference>
<keyword evidence="2" id="KW-1185">Reference proteome</keyword>
<comment type="caution">
    <text evidence="1">The sequence shown here is derived from an EMBL/GenBank/DDBJ whole genome shotgun (WGS) entry which is preliminary data.</text>
</comment>
<gene>
    <name evidence="1" type="ORF">E5672_16890</name>
</gene>
<evidence type="ECO:0000313" key="1">
    <source>
        <dbReference type="EMBL" id="TKB01485.1"/>
    </source>
</evidence>
<proteinExistence type="predicted"/>
<organism evidence="1 2">
    <name type="scientific">Alteromonas portus</name>
    <dbReference type="NCBI Taxonomy" id="2565549"/>
    <lineage>
        <taxon>Bacteria</taxon>
        <taxon>Pseudomonadati</taxon>
        <taxon>Pseudomonadota</taxon>
        <taxon>Gammaproteobacteria</taxon>
        <taxon>Alteromonadales</taxon>
        <taxon>Alteromonadaceae</taxon>
        <taxon>Alteromonas/Salinimonas group</taxon>
        <taxon>Alteromonas</taxon>
    </lineage>
</organism>